<comment type="caution">
    <text evidence="1">The sequence shown here is derived from an EMBL/GenBank/DDBJ whole genome shotgun (WGS) entry which is preliminary data.</text>
</comment>
<name>A0A813EE71_POLGL</name>
<dbReference type="Proteomes" id="UP000654075">
    <property type="component" value="Unassembled WGS sequence"/>
</dbReference>
<dbReference type="EMBL" id="CAJNNV010025004">
    <property type="protein sequence ID" value="CAE8611239.1"/>
    <property type="molecule type" value="Genomic_DNA"/>
</dbReference>
<organism evidence="1 3">
    <name type="scientific">Polarella glacialis</name>
    <name type="common">Dinoflagellate</name>
    <dbReference type="NCBI Taxonomy" id="89957"/>
    <lineage>
        <taxon>Eukaryota</taxon>
        <taxon>Sar</taxon>
        <taxon>Alveolata</taxon>
        <taxon>Dinophyceae</taxon>
        <taxon>Suessiales</taxon>
        <taxon>Suessiaceae</taxon>
        <taxon>Polarella</taxon>
    </lineage>
</organism>
<evidence type="ECO:0000313" key="2">
    <source>
        <dbReference type="EMBL" id="CAE8611239.1"/>
    </source>
</evidence>
<protein>
    <submittedName>
        <fullName evidence="1">Uncharacterized protein</fullName>
    </submittedName>
</protein>
<sequence length="67" mass="7651">MSCSPTSQTPCCTRAKSSMSNFGFWPCAWKMVRHGRSTLTKMGTWTSRLRSGFRRTSRRTRKLLGCS</sequence>
<accession>A0A813EE71</accession>
<evidence type="ECO:0000313" key="1">
    <source>
        <dbReference type="EMBL" id="CAE8600408.1"/>
    </source>
</evidence>
<reference evidence="1" key="1">
    <citation type="submission" date="2021-02" db="EMBL/GenBank/DDBJ databases">
        <authorList>
            <person name="Dougan E. K."/>
            <person name="Rhodes N."/>
            <person name="Thang M."/>
            <person name="Chan C."/>
        </authorList>
    </citation>
    <scope>NUCLEOTIDE SEQUENCE</scope>
</reference>
<dbReference type="AlphaFoldDB" id="A0A813EE71"/>
<gene>
    <name evidence="1" type="ORF">PGLA1383_LOCUS18738</name>
    <name evidence="2" type="ORF">PGLA1383_LOCUS29043</name>
</gene>
<dbReference type="EMBL" id="CAJNNV010012128">
    <property type="protein sequence ID" value="CAE8600408.1"/>
    <property type="molecule type" value="Genomic_DNA"/>
</dbReference>
<keyword evidence="3" id="KW-1185">Reference proteome</keyword>
<proteinExistence type="predicted"/>
<evidence type="ECO:0000313" key="3">
    <source>
        <dbReference type="Proteomes" id="UP000654075"/>
    </source>
</evidence>